<evidence type="ECO:0000256" key="1">
    <source>
        <dbReference type="SAM" id="MobiDB-lite"/>
    </source>
</evidence>
<keyword evidence="4" id="KW-1185">Reference proteome</keyword>
<dbReference type="Proteomes" id="UP001207654">
    <property type="component" value="Unassembled WGS sequence"/>
</dbReference>
<reference evidence="3 4" key="1">
    <citation type="submission" date="2022-11" db="EMBL/GenBank/DDBJ databases">
        <title>Minimal conservation of predation-associated metabolite biosynthetic gene clusters underscores biosynthetic potential of Myxococcota including descriptions for ten novel species: Archangium lansinium sp. nov., Myxococcus landrumus sp. nov., Nannocystis bai.</title>
        <authorList>
            <person name="Ahearne A."/>
            <person name="Stevens C."/>
            <person name="Phillips K."/>
        </authorList>
    </citation>
    <scope>NUCLEOTIDE SEQUENCE [LARGE SCALE GENOMIC DNA]</scope>
    <source>
        <strain evidence="3 4">MIWBW</strain>
    </source>
</reference>
<name>A0ABT4A4V3_9BACT</name>
<dbReference type="EMBL" id="JAPNKA010000001">
    <property type="protein sequence ID" value="MCY1076670.1"/>
    <property type="molecule type" value="Genomic_DNA"/>
</dbReference>
<organism evidence="3 4">
    <name type="scientific">Archangium lansingense</name>
    <dbReference type="NCBI Taxonomy" id="2995310"/>
    <lineage>
        <taxon>Bacteria</taxon>
        <taxon>Pseudomonadati</taxon>
        <taxon>Myxococcota</taxon>
        <taxon>Myxococcia</taxon>
        <taxon>Myxococcales</taxon>
        <taxon>Cystobacterineae</taxon>
        <taxon>Archangiaceae</taxon>
        <taxon>Archangium</taxon>
    </lineage>
</organism>
<feature type="region of interest" description="Disordered" evidence="1">
    <location>
        <begin position="202"/>
        <end position="222"/>
    </location>
</feature>
<evidence type="ECO:0000313" key="3">
    <source>
        <dbReference type="EMBL" id="MCY1076670.1"/>
    </source>
</evidence>
<proteinExistence type="predicted"/>
<sequence length="222" mass="24867">MNPRAKILPWLAAVVLVAAVLVVVVLLRGSPSTDDASGQKPQAATPQRSTPAPAPEPRTASAPPALAAEPLPEPIAEAAPSEAPTKHPVDLEKLRELLPNNLYWEMGVPTKDPEVLRKREEEGRRWNELYGKVQSNTATEQEIHQYYEHRRKVSEDSIAFATMVLEQYGTQLPEQEQGLYALSIRMHRTRLEEMPRQLEDALARKNTQDQRREQWRGSGGGN</sequence>
<feature type="compositionally biased region" description="Basic and acidic residues" evidence="1">
    <location>
        <begin position="202"/>
        <end position="215"/>
    </location>
</feature>
<feature type="transmembrane region" description="Helical" evidence="2">
    <location>
        <begin position="7"/>
        <end position="27"/>
    </location>
</feature>
<keyword evidence="2" id="KW-0812">Transmembrane</keyword>
<evidence type="ECO:0008006" key="5">
    <source>
        <dbReference type="Google" id="ProtNLM"/>
    </source>
</evidence>
<keyword evidence="2" id="KW-1133">Transmembrane helix</keyword>
<feature type="region of interest" description="Disordered" evidence="1">
    <location>
        <begin position="31"/>
        <end position="69"/>
    </location>
</feature>
<feature type="compositionally biased region" description="Low complexity" evidence="1">
    <location>
        <begin position="60"/>
        <end position="69"/>
    </location>
</feature>
<feature type="compositionally biased region" description="Polar residues" evidence="1">
    <location>
        <begin position="31"/>
        <end position="50"/>
    </location>
</feature>
<evidence type="ECO:0000256" key="2">
    <source>
        <dbReference type="SAM" id="Phobius"/>
    </source>
</evidence>
<gene>
    <name evidence="3" type="ORF">OV287_19515</name>
</gene>
<comment type="caution">
    <text evidence="3">The sequence shown here is derived from an EMBL/GenBank/DDBJ whole genome shotgun (WGS) entry which is preliminary data.</text>
</comment>
<keyword evidence="2" id="KW-0472">Membrane</keyword>
<protein>
    <recommendedName>
        <fullName evidence="5">Lipase chaperone</fullName>
    </recommendedName>
</protein>
<accession>A0ABT4A4V3</accession>
<evidence type="ECO:0000313" key="4">
    <source>
        <dbReference type="Proteomes" id="UP001207654"/>
    </source>
</evidence>